<evidence type="ECO:0000313" key="4">
    <source>
        <dbReference type="Proteomes" id="UP000324897"/>
    </source>
</evidence>
<feature type="transmembrane region" description="Helical" evidence="2">
    <location>
        <begin position="186"/>
        <end position="207"/>
    </location>
</feature>
<feature type="region of interest" description="Disordered" evidence="1">
    <location>
        <begin position="97"/>
        <end position="148"/>
    </location>
</feature>
<evidence type="ECO:0000313" key="3">
    <source>
        <dbReference type="EMBL" id="TVU31883.1"/>
    </source>
</evidence>
<keyword evidence="2" id="KW-0812">Transmembrane</keyword>
<comment type="caution">
    <text evidence="3">The sequence shown here is derived from an EMBL/GenBank/DDBJ whole genome shotgun (WGS) entry which is preliminary data.</text>
</comment>
<evidence type="ECO:0000256" key="2">
    <source>
        <dbReference type="SAM" id="Phobius"/>
    </source>
</evidence>
<feature type="compositionally biased region" description="Basic residues" evidence="1">
    <location>
        <begin position="106"/>
        <end position="125"/>
    </location>
</feature>
<feature type="transmembrane region" description="Helical" evidence="2">
    <location>
        <begin position="227"/>
        <end position="245"/>
    </location>
</feature>
<proteinExistence type="predicted"/>
<dbReference type="AlphaFoldDB" id="A0A5J9V7C4"/>
<keyword evidence="4" id="KW-1185">Reference proteome</keyword>
<accession>A0A5J9V7C4</accession>
<sequence>MRIDHAALPPSSHLSRLHFLYPDSPLFACHASLLPWHRNPNPGWSGGAGGRSRLQAAGGAARHGLREARRGASCGTGGEARLRTGCRRRDEVSVAGGAARAEGVRQGHRTNHVREKKRRRRRLKRNSNASPLVSGGLAVGGGGRPGIPTRMRLDGGGESNAPSSMKNKVLRPLLCLVMVFLDHDCGLVRVWFPVTFIWMLLGFVFSHCEYGEGGDDGLGYGLDCSEFFIFACGISVYPFFVKGLGFSFPPSEMRMTVVDGEMAVSEFSSVAYPSGMAILDGGIYGSFKMGQRAFGHPLAKIYAKGCHHPRGRDTTTSAACVGRTLPWANATARSHARRPDEGHQGHGMGADDNAWCKFVTRDVIALQAVLSGPRLKVH</sequence>
<feature type="region of interest" description="Disordered" evidence="1">
    <location>
        <begin position="44"/>
        <end position="76"/>
    </location>
</feature>
<reference evidence="3 4" key="1">
    <citation type="journal article" date="2019" name="Sci. Rep.">
        <title>A high-quality genome of Eragrostis curvula grass provides insights into Poaceae evolution and supports new strategies to enhance forage quality.</title>
        <authorList>
            <person name="Carballo J."/>
            <person name="Santos B.A.C.M."/>
            <person name="Zappacosta D."/>
            <person name="Garbus I."/>
            <person name="Selva J.P."/>
            <person name="Gallo C.A."/>
            <person name="Diaz A."/>
            <person name="Albertini E."/>
            <person name="Caccamo M."/>
            <person name="Echenique V."/>
        </authorList>
    </citation>
    <scope>NUCLEOTIDE SEQUENCE [LARGE SCALE GENOMIC DNA]</scope>
    <source>
        <strain evidence="4">cv. Victoria</strain>
        <tissue evidence="3">Leaf</tissue>
    </source>
</reference>
<dbReference type="Gramene" id="TVU31883">
    <property type="protein sequence ID" value="TVU31883"/>
    <property type="gene ID" value="EJB05_23587"/>
</dbReference>
<protein>
    <submittedName>
        <fullName evidence="3">Uncharacterized protein</fullName>
    </submittedName>
</protein>
<gene>
    <name evidence="3" type="ORF">EJB05_23587</name>
</gene>
<organism evidence="3 4">
    <name type="scientific">Eragrostis curvula</name>
    <name type="common">weeping love grass</name>
    <dbReference type="NCBI Taxonomy" id="38414"/>
    <lineage>
        <taxon>Eukaryota</taxon>
        <taxon>Viridiplantae</taxon>
        <taxon>Streptophyta</taxon>
        <taxon>Embryophyta</taxon>
        <taxon>Tracheophyta</taxon>
        <taxon>Spermatophyta</taxon>
        <taxon>Magnoliopsida</taxon>
        <taxon>Liliopsida</taxon>
        <taxon>Poales</taxon>
        <taxon>Poaceae</taxon>
        <taxon>PACMAD clade</taxon>
        <taxon>Chloridoideae</taxon>
        <taxon>Eragrostideae</taxon>
        <taxon>Eragrostidinae</taxon>
        <taxon>Eragrostis</taxon>
    </lineage>
</organism>
<keyword evidence="2" id="KW-1133">Transmembrane helix</keyword>
<keyword evidence="2" id="KW-0472">Membrane</keyword>
<evidence type="ECO:0000256" key="1">
    <source>
        <dbReference type="SAM" id="MobiDB-lite"/>
    </source>
</evidence>
<feature type="non-terminal residue" evidence="3">
    <location>
        <position position="1"/>
    </location>
</feature>
<dbReference type="Proteomes" id="UP000324897">
    <property type="component" value="Chromosome 1"/>
</dbReference>
<dbReference type="EMBL" id="RWGY01000011">
    <property type="protein sequence ID" value="TVU31883.1"/>
    <property type="molecule type" value="Genomic_DNA"/>
</dbReference>
<feature type="non-terminal residue" evidence="3">
    <location>
        <position position="378"/>
    </location>
</feature>
<name>A0A5J9V7C4_9POAL</name>